<evidence type="ECO:0008006" key="4">
    <source>
        <dbReference type="Google" id="ProtNLM"/>
    </source>
</evidence>
<dbReference type="KEGG" id="aqu:109591431"/>
<reference evidence="2" key="2">
    <citation type="submission" date="2017-05" db="UniProtKB">
        <authorList>
            <consortium name="EnsemblMetazoa"/>
        </authorList>
    </citation>
    <scope>IDENTIFICATION</scope>
</reference>
<evidence type="ECO:0000313" key="2">
    <source>
        <dbReference type="EnsemblMetazoa" id="Aqu2.1.05712_001"/>
    </source>
</evidence>
<sequence>MVDTSALIPPAGLVPDRLDLLNDSLTDKQLLCIEYVCEFGLGINKELVASAKDQWGQLIFNLLYNVLTQQFSDAPSLLRLILSILRYGTRNEDIEKPNEEAIIIYDKYPNFDMWLTLTVAMTSMKDSDYEVLKDHLRLNVLTGYSDTGITSPCHLLELMKNQPEPHGFDSESLDNVLKWFRECGLKYPKEIVDYQKRHNQQVPTHWEICCKRICCFSFCLSIVAIVTFIPILILLTLPNYPHVTINDSYSQNHSVGVRTVVKIGEVYRSNAVQKLQIEALQNADGFRANGTVIHQVQRNGFNMSSKELQHVNRPFNFTDERPIFLRYYDVSSPLYNADGPGVVNFSFNLTNSNGGDCAVRMATFISHDDFANYFDATPYKLPSDIPQNAYNFTPCLNESGTYNFSLNMKRDAFSFPFRHFARNECTFNCQYFRIYFRVFDT</sequence>
<dbReference type="Proteomes" id="UP000007879">
    <property type="component" value="Unassembled WGS sequence"/>
</dbReference>
<dbReference type="EnsemblMetazoa" id="XM_020007165.1">
    <property type="protein sequence ID" value="XP_019862724.1"/>
    <property type="gene ID" value="LOC109591431"/>
</dbReference>
<keyword evidence="3" id="KW-1185">Reference proteome</keyword>
<reference evidence="3" key="1">
    <citation type="journal article" date="2010" name="Nature">
        <title>The Amphimedon queenslandica genome and the evolution of animal complexity.</title>
        <authorList>
            <person name="Srivastava M."/>
            <person name="Simakov O."/>
            <person name="Chapman J."/>
            <person name="Fahey B."/>
            <person name="Gauthier M.E."/>
            <person name="Mitros T."/>
            <person name="Richards G.S."/>
            <person name="Conaco C."/>
            <person name="Dacre M."/>
            <person name="Hellsten U."/>
            <person name="Larroux C."/>
            <person name="Putnam N.H."/>
            <person name="Stanke M."/>
            <person name="Adamska M."/>
            <person name="Darling A."/>
            <person name="Degnan S.M."/>
            <person name="Oakley T.H."/>
            <person name="Plachetzki D.C."/>
            <person name="Zhai Y."/>
            <person name="Adamski M."/>
            <person name="Calcino A."/>
            <person name="Cummins S.F."/>
            <person name="Goodstein D.M."/>
            <person name="Harris C."/>
            <person name="Jackson D.J."/>
            <person name="Leys S.P."/>
            <person name="Shu S."/>
            <person name="Woodcroft B.J."/>
            <person name="Vervoort M."/>
            <person name="Kosik K.S."/>
            <person name="Manning G."/>
            <person name="Degnan B.M."/>
            <person name="Rokhsar D.S."/>
        </authorList>
    </citation>
    <scope>NUCLEOTIDE SEQUENCE [LARGE SCALE GENOMIC DNA]</scope>
</reference>
<accession>A0A1X7SU86</accession>
<organism evidence="2">
    <name type="scientific">Amphimedon queenslandica</name>
    <name type="common">Sponge</name>
    <dbReference type="NCBI Taxonomy" id="400682"/>
    <lineage>
        <taxon>Eukaryota</taxon>
        <taxon>Metazoa</taxon>
        <taxon>Porifera</taxon>
        <taxon>Demospongiae</taxon>
        <taxon>Heteroscleromorpha</taxon>
        <taxon>Haplosclerida</taxon>
        <taxon>Niphatidae</taxon>
        <taxon>Amphimedon</taxon>
    </lineage>
</organism>
<evidence type="ECO:0000313" key="3">
    <source>
        <dbReference type="Proteomes" id="UP000007879"/>
    </source>
</evidence>
<keyword evidence="1" id="KW-1133">Transmembrane helix</keyword>
<dbReference type="InParanoid" id="A0A1X7SU86"/>
<dbReference type="AlphaFoldDB" id="A0A1X7SU86"/>
<name>A0A1X7SU86_AMPQE</name>
<proteinExistence type="predicted"/>
<dbReference type="EnsemblMetazoa" id="Aqu2.1.05712_001">
    <property type="protein sequence ID" value="Aqu2.1.05712_001"/>
    <property type="gene ID" value="Aqu2.1.05712"/>
</dbReference>
<evidence type="ECO:0000256" key="1">
    <source>
        <dbReference type="SAM" id="Phobius"/>
    </source>
</evidence>
<gene>
    <name evidence="2" type="primary">109591431</name>
</gene>
<feature type="transmembrane region" description="Helical" evidence="1">
    <location>
        <begin position="213"/>
        <end position="237"/>
    </location>
</feature>
<keyword evidence="1" id="KW-0812">Transmembrane</keyword>
<protein>
    <recommendedName>
        <fullName evidence="4">Death domain-containing protein</fullName>
    </recommendedName>
</protein>
<keyword evidence="1" id="KW-0472">Membrane</keyword>